<evidence type="ECO:0000313" key="1">
    <source>
        <dbReference type="EMBL" id="CAG5116633.1"/>
    </source>
</evidence>
<dbReference type="AlphaFoldDB" id="A0A8S3YHF3"/>
<comment type="caution">
    <text evidence="1">The sequence shown here is derived from an EMBL/GenBank/DDBJ whole genome shotgun (WGS) entry which is preliminary data.</text>
</comment>
<accession>A0A8S3YHF3</accession>
<evidence type="ECO:0008006" key="3">
    <source>
        <dbReference type="Google" id="ProtNLM"/>
    </source>
</evidence>
<reference evidence="1" key="1">
    <citation type="submission" date="2021-04" db="EMBL/GenBank/DDBJ databases">
        <authorList>
            <consortium name="Molecular Ecology Group"/>
        </authorList>
    </citation>
    <scope>NUCLEOTIDE SEQUENCE</scope>
</reference>
<proteinExistence type="predicted"/>
<feature type="non-terminal residue" evidence="1">
    <location>
        <position position="67"/>
    </location>
</feature>
<keyword evidence="2" id="KW-1185">Reference proteome</keyword>
<evidence type="ECO:0000313" key="2">
    <source>
        <dbReference type="Proteomes" id="UP000678393"/>
    </source>
</evidence>
<name>A0A8S3YHF3_9EUPU</name>
<dbReference type="SUPFAM" id="SSF52540">
    <property type="entry name" value="P-loop containing nucleoside triphosphate hydrolases"/>
    <property type="match status" value="1"/>
</dbReference>
<organism evidence="1 2">
    <name type="scientific">Candidula unifasciata</name>
    <dbReference type="NCBI Taxonomy" id="100452"/>
    <lineage>
        <taxon>Eukaryota</taxon>
        <taxon>Metazoa</taxon>
        <taxon>Spiralia</taxon>
        <taxon>Lophotrochozoa</taxon>
        <taxon>Mollusca</taxon>
        <taxon>Gastropoda</taxon>
        <taxon>Heterobranchia</taxon>
        <taxon>Euthyneura</taxon>
        <taxon>Panpulmonata</taxon>
        <taxon>Eupulmonata</taxon>
        <taxon>Stylommatophora</taxon>
        <taxon>Helicina</taxon>
        <taxon>Helicoidea</taxon>
        <taxon>Geomitridae</taxon>
        <taxon>Candidula</taxon>
    </lineage>
</organism>
<dbReference type="EMBL" id="CAJHNH020000279">
    <property type="protein sequence ID" value="CAG5116633.1"/>
    <property type="molecule type" value="Genomic_DNA"/>
</dbReference>
<feature type="non-terminal residue" evidence="1">
    <location>
        <position position="1"/>
    </location>
</feature>
<dbReference type="InterPro" id="IPR027417">
    <property type="entry name" value="P-loop_NTPase"/>
</dbReference>
<sequence length="67" mass="7656">TRVLVTHGIHWLPMVDHIIVLTNGQISETGSYDELMSHDGAFASFLKEYFQQETETDADEEMDEDPD</sequence>
<dbReference type="OrthoDB" id="6153343at2759"/>
<dbReference type="Proteomes" id="UP000678393">
    <property type="component" value="Unassembled WGS sequence"/>
</dbReference>
<protein>
    <recommendedName>
        <fullName evidence="3">ABC transporter ATP-binding protein</fullName>
    </recommendedName>
</protein>
<dbReference type="Gene3D" id="3.40.50.300">
    <property type="entry name" value="P-loop containing nucleotide triphosphate hydrolases"/>
    <property type="match status" value="1"/>
</dbReference>
<gene>
    <name evidence="1" type="ORF">CUNI_LOCUS2191</name>
</gene>